<keyword evidence="1" id="KW-0732">Signal</keyword>
<feature type="chain" id="PRO_5015644607" description="Long-subunit fatty acid transport protein" evidence="1">
    <location>
        <begin position="21"/>
        <end position="481"/>
    </location>
</feature>
<protein>
    <recommendedName>
        <fullName evidence="4">Long-subunit fatty acid transport protein</fullName>
    </recommendedName>
</protein>
<name>A0A2T6AM71_9FLAO</name>
<organism evidence="2 3">
    <name type="scientific">Christiangramia gaetbulicola</name>
    <dbReference type="NCBI Taxonomy" id="703340"/>
    <lineage>
        <taxon>Bacteria</taxon>
        <taxon>Pseudomonadati</taxon>
        <taxon>Bacteroidota</taxon>
        <taxon>Flavobacteriia</taxon>
        <taxon>Flavobacteriales</taxon>
        <taxon>Flavobacteriaceae</taxon>
        <taxon>Christiangramia</taxon>
    </lineage>
</organism>
<dbReference type="RefSeq" id="WP_108170770.1">
    <property type="nucleotide sequence ID" value="NZ_QBKQ01000001.1"/>
</dbReference>
<evidence type="ECO:0000313" key="3">
    <source>
        <dbReference type="Proteomes" id="UP000244174"/>
    </source>
</evidence>
<proteinExistence type="predicted"/>
<accession>A0A2T6AM71</accession>
<feature type="signal peptide" evidence="1">
    <location>
        <begin position="1"/>
        <end position="20"/>
    </location>
</feature>
<gene>
    <name evidence="2" type="ORF">C8P64_0839</name>
</gene>
<sequence length="481" mass="52674">MKRSFFLLVLGIATFFCGQAQDSHYWTQQYGTRSALLSGAVLGGTNDNTMIYYNPGGLGFLDNSSISINASAYGIGNIRVENALGQQADFESMQVGSVPLLAGGMIKMKDQKWKIGYAFITPVDFSFKGIARLDNSFEVIDDPESPGLEELVAEAAVTTKTSEIIFALGVGRKLNENWSAGLSNLFTVRSHSYQRNFSSYVFMNDENRTLVGANQNQNAEYYNVRYAAKLGAVYKSGSWSTGLTITTPSVNFFGQGTLANNIAVRNLTLIDDNRISGVATARQAELKSTYKSPFSVALGTNYNKGNSSAGIAIQYYNSIDIYDIMEPVPGTFVRPAELAPELQSDRFLRNRAGAESVLNIAVGYEHQMSESLSLLISARNDMSYFDDRLNDGPGIKTTISSWDIYHFTGGVNLDHKNSSLSLGLLFSTGNTGKYEQPGNINPEDVNLLEGTTTITRASYNNIGLLLGYTLYLNRLNPEKNK</sequence>
<evidence type="ECO:0000256" key="1">
    <source>
        <dbReference type="SAM" id="SignalP"/>
    </source>
</evidence>
<keyword evidence="3" id="KW-1185">Reference proteome</keyword>
<dbReference type="AlphaFoldDB" id="A0A2T6AM71"/>
<dbReference type="EMBL" id="QBKQ01000001">
    <property type="protein sequence ID" value="PTX44856.1"/>
    <property type="molecule type" value="Genomic_DNA"/>
</dbReference>
<dbReference type="Gene3D" id="2.40.160.60">
    <property type="entry name" value="Outer membrane protein transport protein (OMPP1/FadL/TodX)"/>
    <property type="match status" value="1"/>
</dbReference>
<reference evidence="2 3" key="1">
    <citation type="submission" date="2018-04" db="EMBL/GenBank/DDBJ databases">
        <title>Genomic Encyclopedia of Archaeal and Bacterial Type Strains, Phase II (KMG-II): from individual species to whole genera.</title>
        <authorList>
            <person name="Goeker M."/>
        </authorList>
    </citation>
    <scope>NUCLEOTIDE SEQUENCE [LARGE SCALE GENOMIC DNA]</scope>
    <source>
        <strain evidence="2 3">DSM 23082</strain>
    </source>
</reference>
<dbReference type="Proteomes" id="UP000244174">
    <property type="component" value="Unassembled WGS sequence"/>
</dbReference>
<evidence type="ECO:0000313" key="2">
    <source>
        <dbReference type="EMBL" id="PTX44856.1"/>
    </source>
</evidence>
<dbReference type="SUPFAM" id="SSF56935">
    <property type="entry name" value="Porins"/>
    <property type="match status" value="1"/>
</dbReference>
<comment type="caution">
    <text evidence="2">The sequence shown here is derived from an EMBL/GenBank/DDBJ whole genome shotgun (WGS) entry which is preliminary data.</text>
</comment>
<evidence type="ECO:0008006" key="4">
    <source>
        <dbReference type="Google" id="ProtNLM"/>
    </source>
</evidence>
<dbReference type="OrthoDB" id="974466at2"/>